<sequence>SSVGLALLLNLGLVDTLRVSLTAPPEDEVRVGYLILSSLGLRSRGLNIISCPVCGRCEVDFIKIVAEIEKHLSSIKSTFDVAIMGCMVNGPGEAKEADIGLACGRGKGVIFKRGKAFRSLKEREIISEFVKEVKKLVGI</sequence>
<feature type="domain" description="IspG C-terminal" evidence="6">
    <location>
        <begin position="47"/>
        <end position="135"/>
    </location>
</feature>
<dbReference type="AlphaFoldDB" id="X1GM01"/>
<evidence type="ECO:0000259" key="6">
    <source>
        <dbReference type="Pfam" id="PF26540"/>
    </source>
</evidence>
<keyword evidence="1" id="KW-0479">Metal-binding</keyword>
<keyword evidence="4" id="KW-0411">Iron-sulfur</keyword>
<keyword evidence="2" id="KW-0560">Oxidoreductase</keyword>
<dbReference type="GO" id="GO:0046872">
    <property type="term" value="F:metal ion binding"/>
    <property type="evidence" value="ECO:0007669"/>
    <property type="project" value="UniProtKB-KW"/>
</dbReference>
<proteinExistence type="predicted"/>
<evidence type="ECO:0000256" key="3">
    <source>
        <dbReference type="ARBA" id="ARBA00023004"/>
    </source>
</evidence>
<dbReference type="PANTHER" id="PTHR30454:SF0">
    <property type="entry name" value="4-HYDROXY-3-METHYLBUT-2-EN-1-YL DIPHOSPHATE SYNTHASE (FERREDOXIN), CHLOROPLASTIC"/>
    <property type="match status" value="1"/>
</dbReference>
<accession>X1GM01</accession>
<dbReference type="InterPro" id="IPR045854">
    <property type="entry name" value="NO2/SO3_Rdtase_4Fe4S_sf"/>
</dbReference>
<evidence type="ECO:0000313" key="7">
    <source>
        <dbReference type="EMBL" id="GAH42649.1"/>
    </source>
</evidence>
<dbReference type="Gene3D" id="3.30.413.10">
    <property type="entry name" value="Sulfite Reductase Hemoprotein, domain 1"/>
    <property type="match status" value="1"/>
</dbReference>
<name>X1GM01_9ZZZZ</name>
<evidence type="ECO:0000256" key="4">
    <source>
        <dbReference type="ARBA" id="ARBA00023014"/>
    </source>
</evidence>
<comment type="caution">
    <text evidence="7">The sequence shown here is derived from an EMBL/GenBank/DDBJ whole genome shotgun (WGS) entry which is preliminary data.</text>
</comment>
<reference evidence="7" key="1">
    <citation type="journal article" date="2014" name="Front. Microbiol.">
        <title>High frequency of phylogenetically diverse reductive dehalogenase-homologous genes in deep subseafloor sedimentary metagenomes.</title>
        <authorList>
            <person name="Kawai M."/>
            <person name="Futagami T."/>
            <person name="Toyoda A."/>
            <person name="Takaki Y."/>
            <person name="Nishi S."/>
            <person name="Hori S."/>
            <person name="Arai W."/>
            <person name="Tsubouchi T."/>
            <person name="Morono Y."/>
            <person name="Uchiyama I."/>
            <person name="Ito T."/>
            <person name="Fujiyama A."/>
            <person name="Inagaki F."/>
            <person name="Takami H."/>
        </authorList>
    </citation>
    <scope>NUCLEOTIDE SEQUENCE</scope>
    <source>
        <strain evidence="7">Expedition CK06-06</strain>
    </source>
</reference>
<protein>
    <recommendedName>
        <fullName evidence="6">IspG C-terminal domain-containing protein</fullName>
    </recommendedName>
</protein>
<keyword evidence="3" id="KW-0408">Iron</keyword>
<dbReference type="SUPFAM" id="SSF56014">
    <property type="entry name" value="Nitrite and sulphite reductase 4Fe-4S domain-like"/>
    <property type="match status" value="1"/>
</dbReference>
<dbReference type="InterPro" id="IPR004588">
    <property type="entry name" value="IspG_bac-typ"/>
</dbReference>
<dbReference type="InterPro" id="IPR058579">
    <property type="entry name" value="IspG_C"/>
</dbReference>
<feature type="non-terminal residue" evidence="7">
    <location>
        <position position="1"/>
    </location>
</feature>
<evidence type="ECO:0000256" key="2">
    <source>
        <dbReference type="ARBA" id="ARBA00023002"/>
    </source>
</evidence>
<dbReference type="GO" id="GO:0016114">
    <property type="term" value="P:terpenoid biosynthetic process"/>
    <property type="evidence" value="ECO:0007669"/>
    <property type="project" value="InterPro"/>
</dbReference>
<keyword evidence="5" id="KW-0414">Isoprene biosynthesis</keyword>
<evidence type="ECO:0000256" key="5">
    <source>
        <dbReference type="ARBA" id="ARBA00023229"/>
    </source>
</evidence>
<dbReference type="Pfam" id="PF26540">
    <property type="entry name" value="GcpE_C"/>
    <property type="match status" value="1"/>
</dbReference>
<dbReference type="Gene3D" id="3.20.20.20">
    <property type="entry name" value="Dihydropteroate synthase-like"/>
    <property type="match status" value="1"/>
</dbReference>
<dbReference type="EMBL" id="BARU01008548">
    <property type="protein sequence ID" value="GAH42649.1"/>
    <property type="molecule type" value="Genomic_DNA"/>
</dbReference>
<gene>
    <name evidence="7" type="ORF">S03H2_16695</name>
</gene>
<dbReference type="GO" id="GO:0019288">
    <property type="term" value="P:isopentenyl diphosphate biosynthetic process, methylerythritol 4-phosphate pathway"/>
    <property type="evidence" value="ECO:0007669"/>
    <property type="project" value="TreeGrafter"/>
</dbReference>
<dbReference type="InterPro" id="IPR011005">
    <property type="entry name" value="Dihydropteroate_synth-like_sf"/>
</dbReference>
<organism evidence="7">
    <name type="scientific">marine sediment metagenome</name>
    <dbReference type="NCBI Taxonomy" id="412755"/>
    <lineage>
        <taxon>unclassified sequences</taxon>
        <taxon>metagenomes</taxon>
        <taxon>ecological metagenomes</taxon>
    </lineage>
</organism>
<dbReference type="GO" id="GO:0051539">
    <property type="term" value="F:4 iron, 4 sulfur cluster binding"/>
    <property type="evidence" value="ECO:0007669"/>
    <property type="project" value="UniProtKB-KW"/>
</dbReference>
<evidence type="ECO:0000256" key="1">
    <source>
        <dbReference type="ARBA" id="ARBA00022723"/>
    </source>
</evidence>
<dbReference type="PANTHER" id="PTHR30454">
    <property type="entry name" value="4-HYDROXY-3-METHYLBUT-2-EN-1-YL DIPHOSPHATE SYNTHASE"/>
    <property type="match status" value="1"/>
</dbReference>
<dbReference type="GO" id="GO:0046429">
    <property type="term" value="F:4-hydroxy-3-methylbut-2-en-1-yl diphosphate synthase activity (ferredoxin)"/>
    <property type="evidence" value="ECO:0007669"/>
    <property type="project" value="InterPro"/>
</dbReference>